<feature type="domain" description="DUF1559" evidence="2">
    <location>
        <begin position="39"/>
        <end position="291"/>
    </location>
</feature>
<keyword evidence="4" id="KW-1185">Reference proteome</keyword>
<dbReference type="KEGG" id="bvo:Pan97_29920"/>
<evidence type="ECO:0000313" key="4">
    <source>
        <dbReference type="Proteomes" id="UP000318626"/>
    </source>
</evidence>
<keyword evidence="1" id="KW-0812">Transmembrane</keyword>
<dbReference type="Pfam" id="PF07963">
    <property type="entry name" value="N_methyl"/>
    <property type="match status" value="1"/>
</dbReference>
<dbReference type="InterPro" id="IPR011453">
    <property type="entry name" value="DUF1559"/>
</dbReference>
<dbReference type="NCBIfam" id="TIGR04294">
    <property type="entry name" value="pre_pil_HX9DG"/>
    <property type="match status" value="1"/>
</dbReference>
<keyword evidence="1" id="KW-0472">Membrane</keyword>
<gene>
    <name evidence="3" type="ORF">Pan97_29920</name>
</gene>
<dbReference type="NCBIfam" id="TIGR02532">
    <property type="entry name" value="IV_pilin_GFxxxE"/>
    <property type="match status" value="1"/>
</dbReference>
<organism evidence="3 4">
    <name type="scientific">Bremerella volcania</name>
    <dbReference type="NCBI Taxonomy" id="2527984"/>
    <lineage>
        <taxon>Bacteria</taxon>
        <taxon>Pseudomonadati</taxon>
        <taxon>Planctomycetota</taxon>
        <taxon>Planctomycetia</taxon>
        <taxon>Pirellulales</taxon>
        <taxon>Pirellulaceae</taxon>
        <taxon>Bremerella</taxon>
    </lineage>
</organism>
<sequence>MTFRVGFSSGKYKGFTLVELLVVIAIIGVLIALLLPAVQQAREAARRMQCSNNLKQLGLALHNYHDTFGKLPSGGHQETELSWHVSVLPFMEESALYDLFAFTAGGYAQTNKVQHATHRVDGFLCPSGTLEKATDSGHTDKYTTHYYGVMGPKGTNPVSSNAYVGNYSSTGGTCPVSSHGGLADQGMLRTNQNRAFRDVTDGTSNTLMIGEKSWDKPSGGADFARYRPWTRGSAGTSGGCWASGVKNLAYPINSQHVTQFNDISFGSEHPGGAMFLNVDGSVAFLPETIDFGVLLSNASRDGGEPVVRN</sequence>
<dbReference type="InterPro" id="IPR027558">
    <property type="entry name" value="Pre_pil_HX9DG_C"/>
</dbReference>
<dbReference type="AlphaFoldDB" id="A0A518C9P6"/>
<name>A0A518C9P6_9BACT</name>
<protein>
    <recommendedName>
        <fullName evidence="2">DUF1559 domain-containing protein</fullName>
    </recommendedName>
</protein>
<dbReference type="PANTHER" id="PTHR30093:SF2">
    <property type="entry name" value="TYPE II SECRETION SYSTEM PROTEIN H"/>
    <property type="match status" value="1"/>
</dbReference>
<dbReference type="RefSeq" id="WP_144973691.1">
    <property type="nucleotide sequence ID" value="NZ_CP036289.1"/>
</dbReference>
<reference evidence="4" key="1">
    <citation type="submission" date="2019-02" db="EMBL/GenBank/DDBJ databases">
        <title>Deep-cultivation of Planctomycetes and their phenomic and genomic characterization uncovers novel biology.</title>
        <authorList>
            <person name="Wiegand S."/>
            <person name="Jogler M."/>
            <person name="Boedeker C."/>
            <person name="Pinto D."/>
            <person name="Vollmers J."/>
            <person name="Rivas-Marin E."/>
            <person name="Kohn T."/>
            <person name="Peeters S.H."/>
            <person name="Heuer A."/>
            <person name="Rast P."/>
            <person name="Oberbeckmann S."/>
            <person name="Bunk B."/>
            <person name="Jeske O."/>
            <person name="Meyerdierks A."/>
            <person name="Storesund J.E."/>
            <person name="Kallscheuer N."/>
            <person name="Luecker S."/>
            <person name="Lage O.M."/>
            <person name="Pohl T."/>
            <person name="Merkel B.J."/>
            <person name="Hornburger P."/>
            <person name="Mueller R.-W."/>
            <person name="Bruemmer F."/>
            <person name="Labrenz M."/>
            <person name="Spormann A.M."/>
            <person name="Op den Camp H."/>
            <person name="Overmann J."/>
            <person name="Amann R."/>
            <person name="Jetten M.S.M."/>
            <person name="Mascher T."/>
            <person name="Medema M.H."/>
            <person name="Devos D.P."/>
            <person name="Kaster A.-K."/>
            <person name="Ovreas L."/>
            <person name="Rohde M."/>
            <person name="Galperin M.Y."/>
            <person name="Jogler C."/>
        </authorList>
    </citation>
    <scope>NUCLEOTIDE SEQUENCE [LARGE SCALE GENOMIC DNA]</scope>
    <source>
        <strain evidence="4">Pan97</strain>
    </source>
</reference>
<dbReference type="SUPFAM" id="SSF54523">
    <property type="entry name" value="Pili subunits"/>
    <property type="match status" value="1"/>
</dbReference>
<dbReference type="PANTHER" id="PTHR30093">
    <property type="entry name" value="GENERAL SECRETION PATHWAY PROTEIN G"/>
    <property type="match status" value="1"/>
</dbReference>
<dbReference type="InterPro" id="IPR045584">
    <property type="entry name" value="Pilin-like"/>
</dbReference>
<evidence type="ECO:0000259" key="2">
    <source>
        <dbReference type="Pfam" id="PF07596"/>
    </source>
</evidence>
<dbReference type="PROSITE" id="PS00409">
    <property type="entry name" value="PROKAR_NTER_METHYL"/>
    <property type="match status" value="1"/>
</dbReference>
<dbReference type="InterPro" id="IPR012902">
    <property type="entry name" value="N_methyl_site"/>
</dbReference>
<evidence type="ECO:0000256" key="1">
    <source>
        <dbReference type="SAM" id="Phobius"/>
    </source>
</evidence>
<dbReference type="Proteomes" id="UP000318626">
    <property type="component" value="Chromosome"/>
</dbReference>
<dbReference type="Gene3D" id="3.30.700.10">
    <property type="entry name" value="Glycoprotein, Type 4 Pilin"/>
    <property type="match status" value="1"/>
</dbReference>
<evidence type="ECO:0000313" key="3">
    <source>
        <dbReference type="EMBL" id="QDU75948.1"/>
    </source>
</evidence>
<dbReference type="EMBL" id="CP036289">
    <property type="protein sequence ID" value="QDU75948.1"/>
    <property type="molecule type" value="Genomic_DNA"/>
</dbReference>
<dbReference type="Pfam" id="PF07596">
    <property type="entry name" value="SBP_bac_10"/>
    <property type="match status" value="1"/>
</dbReference>
<accession>A0A518C9P6</accession>
<proteinExistence type="predicted"/>
<dbReference type="OrthoDB" id="255848at2"/>
<feature type="transmembrane region" description="Helical" evidence="1">
    <location>
        <begin position="20"/>
        <end position="38"/>
    </location>
</feature>
<keyword evidence="1" id="KW-1133">Transmembrane helix</keyword>